<comment type="caution">
    <text evidence="3">The sequence shown here is derived from an EMBL/GenBank/DDBJ whole genome shotgun (WGS) entry which is preliminary data.</text>
</comment>
<feature type="region of interest" description="Disordered" evidence="1">
    <location>
        <begin position="316"/>
        <end position="336"/>
    </location>
</feature>
<keyword evidence="2" id="KW-0732">Signal</keyword>
<feature type="chain" id="PRO_5037272713" evidence="2">
    <location>
        <begin position="21"/>
        <end position="336"/>
    </location>
</feature>
<protein>
    <submittedName>
        <fullName evidence="3">DUF4835 family protein</fullName>
    </submittedName>
</protein>
<evidence type="ECO:0000256" key="1">
    <source>
        <dbReference type="SAM" id="MobiDB-lite"/>
    </source>
</evidence>
<dbReference type="Proteomes" id="UP000650081">
    <property type="component" value="Unassembled WGS sequence"/>
</dbReference>
<keyword evidence="4" id="KW-1185">Reference proteome</keyword>
<organism evidence="3 4">
    <name type="scientific">Neolewinella lacunae</name>
    <dbReference type="NCBI Taxonomy" id="1517758"/>
    <lineage>
        <taxon>Bacteria</taxon>
        <taxon>Pseudomonadati</taxon>
        <taxon>Bacteroidota</taxon>
        <taxon>Saprospiria</taxon>
        <taxon>Saprospirales</taxon>
        <taxon>Lewinellaceae</taxon>
        <taxon>Neolewinella</taxon>
    </lineage>
</organism>
<accession>A0A923PS47</accession>
<dbReference type="AlphaFoldDB" id="A0A923PS47"/>
<gene>
    <name evidence="3" type="ORF">H9S92_21365</name>
</gene>
<dbReference type="InterPro" id="IPR032274">
    <property type="entry name" value="DUF4835"/>
</dbReference>
<dbReference type="RefSeq" id="WP_187468744.1">
    <property type="nucleotide sequence ID" value="NZ_JACSIT010000154.1"/>
</dbReference>
<dbReference type="EMBL" id="JACSIT010000154">
    <property type="protein sequence ID" value="MBC6996736.1"/>
    <property type="molecule type" value="Genomic_DNA"/>
</dbReference>
<evidence type="ECO:0000256" key="2">
    <source>
        <dbReference type="SAM" id="SignalP"/>
    </source>
</evidence>
<proteinExistence type="predicted"/>
<name>A0A923PS47_9BACT</name>
<sequence>MNRLLTLLCSLFLLGTCVSAQSEIRWTVNLNTDQITTADKRIFLTLEKDLVTFLNSQTWTNDRFTEEERIDATLFLTISEVFEQSSKGDGGDVAVPDQYKGTMALQSLRPIFGSSEQTPVLNTQDRSVNFTYRQGEAIQYSEQSYVSDLGHILAFYCYMVIGFDYDTFSPLGGQPYFDKAQELYNRLPAQILNGPGWVSAGRSRNRYWLMENVLNPKMLALRRAYYTYHRLGLDLMGDDLTTGRRNVTLAIEDAGKANQTYPNTDYMQAFVDAKRDEIVDIFRGAPGSEQNTVIATMSRVDQAKANEYRNIRTRAAANTRNTAPTVRAPSRLGGRR</sequence>
<evidence type="ECO:0000313" key="3">
    <source>
        <dbReference type="EMBL" id="MBC6996736.1"/>
    </source>
</evidence>
<reference evidence="3" key="1">
    <citation type="submission" date="2020-08" db="EMBL/GenBank/DDBJ databases">
        <title>Lewinella bacteria from marine environments.</title>
        <authorList>
            <person name="Zhong Y."/>
        </authorList>
    </citation>
    <scope>NUCLEOTIDE SEQUENCE</scope>
    <source>
        <strain evidence="3">KCTC 42187</strain>
    </source>
</reference>
<feature type="signal peptide" evidence="2">
    <location>
        <begin position="1"/>
        <end position="20"/>
    </location>
</feature>
<evidence type="ECO:0000313" key="4">
    <source>
        <dbReference type="Proteomes" id="UP000650081"/>
    </source>
</evidence>
<feature type="compositionally biased region" description="Low complexity" evidence="1">
    <location>
        <begin position="316"/>
        <end position="328"/>
    </location>
</feature>
<dbReference type="Pfam" id="PF16119">
    <property type="entry name" value="DUF4835"/>
    <property type="match status" value="1"/>
</dbReference>